<dbReference type="InterPro" id="IPR025650">
    <property type="entry name" value="Alkyl-DHAP_Synthase"/>
</dbReference>
<keyword evidence="2" id="KW-0285">Flavoprotein</keyword>
<dbReference type="PANTHER" id="PTHR46568">
    <property type="entry name" value="ALKYLDIHYDROXYACETONEPHOSPHATE SYNTHASE, PEROXISOMAL"/>
    <property type="match status" value="1"/>
</dbReference>
<evidence type="ECO:0000256" key="4">
    <source>
        <dbReference type="PIRSR" id="PIRSR625650-2"/>
    </source>
</evidence>
<sequence length="523" mass="56418">MSLDRTKLRWNGWGWAARKDELAARDDVWAFLAQALEMPALLATPPRPLDELALPPARLSLEDRVELGGIVGTSQIRDSLEERAFHARGRSYRDLLLLRNGEISPLPDAVIYPRGSDEVLAILALAAERNIGVVPFGGGTCAPPALRGDCASVIALDLTEMDHIGSIDPVSLTAEVEAGIYGPALETALKAKGLTLNHCPAEFEFSTLGGFIAQGDADWLISAKLATPKGLIEASTPELLALVKGSRGHLGIVTEAVLRVQPVAARHEHRAYLFANIGTAMAALRAAAQEDIRAELQLFDAEHTSFQRRLEGLGKTQSPIAKLAARYAKWRGFTEAPCLMLASFDGDNAHVAFAQNRFRHLASRFGVLALGQAAGESFRQQRFQSYYLRDSLLDRGAGLLRFELRTSWAKLASVYETCRMALEQVLSATSPREGAKGLVLGQLVQARSDSVGIVFTAIFPRAIGADLEQEEKITAVARQAITMAGGALQGADQAPQSETGLGGTLRRALKQSLDPMGVMRPKT</sequence>
<feature type="binding site" evidence="4">
    <location>
        <position position="389"/>
    </location>
    <ligand>
        <name>substrate</name>
    </ligand>
</feature>
<dbReference type="Gene3D" id="3.30.43.10">
    <property type="entry name" value="Uridine Diphospho-n-acetylenolpyruvylglucosamine Reductase, domain 2"/>
    <property type="match status" value="1"/>
</dbReference>
<dbReference type="Proteomes" id="UP000570514">
    <property type="component" value="Unassembled WGS sequence"/>
</dbReference>
<dbReference type="SUPFAM" id="SSF55103">
    <property type="entry name" value="FAD-linked oxidases, C-terminal domain"/>
    <property type="match status" value="1"/>
</dbReference>
<dbReference type="InterPro" id="IPR036318">
    <property type="entry name" value="FAD-bd_PCMH-like_sf"/>
</dbReference>
<dbReference type="InterPro" id="IPR004113">
    <property type="entry name" value="FAD-bd_oxidored_4_C"/>
</dbReference>
<dbReference type="PANTHER" id="PTHR46568:SF1">
    <property type="entry name" value="ALKYLDIHYDROXYACETONEPHOSPHATE SYNTHASE, PEROXISOMAL"/>
    <property type="match status" value="1"/>
</dbReference>
<comment type="caution">
    <text evidence="6">The sequence shown here is derived from an EMBL/GenBank/DDBJ whole genome shotgun (WGS) entry which is preliminary data.</text>
</comment>
<dbReference type="PROSITE" id="PS51387">
    <property type="entry name" value="FAD_PCMH"/>
    <property type="match status" value="1"/>
</dbReference>
<organism evidence="6 7">
    <name type="scientific">Rhizomicrobium palustre</name>
    <dbReference type="NCBI Taxonomy" id="189966"/>
    <lineage>
        <taxon>Bacteria</taxon>
        <taxon>Pseudomonadati</taxon>
        <taxon>Pseudomonadota</taxon>
        <taxon>Alphaproteobacteria</taxon>
        <taxon>Micropepsales</taxon>
        <taxon>Micropepsaceae</taxon>
        <taxon>Rhizomicrobium</taxon>
    </lineage>
</organism>
<dbReference type="GO" id="GO:0071949">
    <property type="term" value="F:FAD binding"/>
    <property type="evidence" value="ECO:0007669"/>
    <property type="project" value="InterPro"/>
</dbReference>
<dbReference type="RefSeq" id="WP_167084861.1">
    <property type="nucleotide sequence ID" value="NZ_BAAADC010000001.1"/>
</dbReference>
<keyword evidence="7" id="KW-1185">Reference proteome</keyword>
<protein>
    <submittedName>
        <fullName evidence="6">Alkyldihydroxyacetonephosphate synthase</fullName>
        <ecNumber evidence="6">2.5.1.26</ecNumber>
    </submittedName>
</protein>
<dbReference type="InterPro" id="IPR016166">
    <property type="entry name" value="FAD-bd_PCMH"/>
</dbReference>
<dbReference type="AlphaFoldDB" id="A0A846N5Q2"/>
<dbReference type="EMBL" id="JAASRM010000001">
    <property type="protein sequence ID" value="NIK90367.1"/>
    <property type="molecule type" value="Genomic_DNA"/>
</dbReference>
<dbReference type="Gene3D" id="3.40.462.40">
    <property type="entry name" value="FAD-linked oxidase, cap domain/gating helix"/>
    <property type="match status" value="1"/>
</dbReference>
<evidence type="ECO:0000259" key="5">
    <source>
        <dbReference type="PROSITE" id="PS51387"/>
    </source>
</evidence>
<dbReference type="InterPro" id="IPR016167">
    <property type="entry name" value="FAD-bd_PCMH_sub1"/>
</dbReference>
<evidence type="ECO:0000313" key="7">
    <source>
        <dbReference type="Proteomes" id="UP000570514"/>
    </source>
</evidence>
<keyword evidence="6" id="KW-0808">Transferase</keyword>
<proteinExistence type="inferred from homology"/>
<comment type="similarity">
    <text evidence="1">Belongs to the FAD-binding oxidoreductase/transferase type 4 family.</text>
</comment>
<name>A0A846N5Q2_9PROT</name>
<dbReference type="GO" id="GO:0008610">
    <property type="term" value="P:lipid biosynthetic process"/>
    <property type="evidence" value="ECO:0007669"/>
    <property type="project" value="InterPro"/>
</dbReference>
<gene>
    <name evidence="6" type="ORF">FHS83_003685</name>
</gene>
<accession>A0A846N5Q2</accession>
<dbReference type="InterPro" id="IPR006094">
    <property type="entry name" value="Oxid_FAD_bind_N"/>
</dbReference>
<keyword evidence="3" id="KW-0274">FAD</keyword>
<evidence type="ECO:0000313" key="6">
    <source>
        <dbReference type="EMBL" id="NIK90367.1"/>
    </source>
</evidence>
<evidence type="ECO:0000256" key="1">
    <source>
        <dbReference type="ARBA" id="ARBA00008000"/>
    </source>
</evidence>
<dbReference type="Pfam" id="PF02913">
    <property type="entry name" value="FAD-oxidase_C"/>
    <property type="match status" value="1"/>
</dbReference>
<dbReference type="EC" id="2.5.1.26" evidence="6"/>
<dbReference type="Pfam" id="PF01565">
    <property type="entry name" value="FAD_binding_4"/>
    <property type="match status" value="1"/>
</dbReference>
<evidence type="ECO:0000256" key="3">
    <source>
        <dbReference type="ARBA" id="ARBA00022827"/>
    </source>
</evidence>
<reference evidence="6 7" key="1">
    <citation type="submission" date="2020-03" db="EMBL/GenBank/DDBJ databases">
        <title>Genomic Encyclopedia of Type Strains, Phase IV (KMG-IV): sequencing the most valuable type-strain genomes for metagenomic binning, comparative biology and taxonomic classification.</title>
        <authorList>
            <person name="Goeker M."/>
        </authorList>
    </citation>
    <scope>NUCLEOTIDE SEQUENCE [LARGE SCALE GENOMIC DNA]</scope>
    <source>
        <strain evidence="6 7">DSM 19867</strain>
    </source>
</reference>
<dbReference type="GO" id="GO:0008609">
    <property type="term" value="F:alkylglycerone-phosphate synthase activity"/>
    <property type="evidence" value="ECO:0007669"/>
    <property type="project" value="UniProtKB-EC"/>
</dbReference>
<dbReference type="InterPro" id="IPR016164">
    <property type="entry name" value="FAD-linked_Oxase-like_C"/>
</dbReference>
<evidence type="ECO:0000256" key="2">
    <source>
        <dbReference type="ARBA" id="ARBA00022630"/>
    </source>
</evidence>
<dbReference type="SUPFAM" id="SSF56176">
    <property type="entry name" value="FAD-binding/transporter-associated domain-like"/>
    <property type="match status" value="1"/>
</dbReference>
<feature type="domain" description="FAD-binding PCMH-type" evidence="5">
    <location>
        <begin position="103"/>
        <end position="263"/>
    </location>
</feature>